<protein>
    <submittedName>
        <fullName evidence="3">VanZ family protein</fullName>
    </submittedName>
</protein>
<gene>
    <name evidence="3" type="ORF">WAK64_21160</name>
</gene>
<keyword evidence="1" id="KW-0472">Membrane</keyword>
<dbReference type="PANTHER" id="PTHR36834">
    <property type="entry name" value="MEMBRANE PROTEIN-RELATED"/>
    <property type="match status" value="1"/>
</dbReference>
<dbReference type="EMBL" id="JBBAXC010000029">
    <property type="protein sequence ID" value="MEI5909538.1"/>
    <property type="molecule type" value="Genomic_DNA"/>
</dbReference>
<feature type="domain" description="VanZ-like" evidence="2">
    <location>
        <begin position="39"/>
        <end position="162"/>
    </location>
</feature>
<dbReference type="PANTHER" id="PTHR36834:SF1">
    <property type="entry name" value="INTEGRAL MEMBRANE PROTEIN"/>
    <property type="match status" value="1"/>
</dbReference>
<proteinExistence type="predicted"/>
<feature type="transmembrane region" description="Helical" evidence="1">
    <location>
        <begin position="148"/>
        <end position="168"/>
    </location>
</feature>
<dbReference type="InterPro" id="IPR006976">
    <property type="entry name" value="VanZ-like"/>
</dbReference>
<evidence type="ECO:0000259" key="2">
    <source>
        <dbReference type="Pfam" id="PF04892"/>
    </source>
</evidence>
<sequence>MFLYVEFITLFAPWLLYRIILFLVKKEFSLRTELINGFFYFSLIFIYYLTIAPFPFIFYEKEYYFALMNLIPFQSIYGSLSHDYFMVPLRNIGGNILLFVPLGFIIPLRFKLSKLSKVLFVGFSVSLTVEIIQFLWLPGRSPDVDDLILNTLGALIGFLIFNSLVMLYEKFKRPLSELLVWNKV</sequence>
<keyword evidence="1" id="KW-0812">Transmembrane</keyword>
<evidence type="ECO:0000256" key="1">
    <source>
        <dbReference type="SAM" id="Phobius"/>
    </source>
</evidence>
<evidence type="ECO:0000313" key="4">
    <source>
        <dbReference type="Proteomes" id="UP001312865"/>
    </source>
</evidence>
<dbReference type="Proteomes" id="UP001312865">
    <property type="component" value="Unassembled WGS sequence"/>
</dbReference>
<feature type="transmembrane region" description="Helical" evidence="1">
    <location>
        <begin position="118"/>
        <end position="136"/>
    </location>
</feature>
<dbReference type="Pfam" id="PF04892">
    <property type="entry name" value="VanZ"/>
    <property type="match status" value="1"/>
</dbReference>
<name>A0ABU8HKD8_9BACI</name>
<dbReference type="InterPro" id="IPR053150">
    <property type="entry name" value="Teicoplanin_resist-assoc"/>
</dbReference>
<feature type="transmembrane region" description="Helical" evidence="1">
    <location>
        <begin position="87"/>
        <end position="106"/>
    </location>
</feature>
<evidence type="ECO:0000313" key="3">
    <source>
        <dbReference type="EMBL" id="MEI5909538.1"/>
    </source>
</evidence>
<organism evidence="3 4">
    <name type="scientific">Bacillus spongiae</name>
    <dbReference type="NCBI Taxonomy" id="2683610"/>
    <lineage>
        <taxon>Bacteria</taxon>
        <taxon>Bacillati</taxon>
        <taxon>Bacillota</taxon>
        <taxon>Bacilli</taxon>
        <taxon>Bacillales</taxon>
        <taxon>Bacillaceae</taxon>
        <taxon>Bacillus</taxon>
    </lineage>
</organism>
<feature type="transmembrane region" description="Helical" evidence="1">
    <location>
        <begin position="37"/>
        <end position="59"/>
    </location>
</feature>
<dbReference type="RefSeq" id="WP_336588980.1">
    <property type="nucleotide sequence ID" value="NZ_JBBAXC010000029.1"/>
</dbReference>
<reference evidence="3 4" key="1">
    <citation type="journal article" date="2018" name="J. Microbiol.">
        <title>Bacillus spongiae sp. nov., isolated from sponge of Jeju Island.</title>
        <authorList>
            <person name="Lee G.E."/>
            <person name="Im W.T."/>
            <person name="Park J.S."/>
        </authorList>
    </citation>
    <scope>NUCLEOTIDE SEQUENCE [LARGE SCALE GENOMIC DNA]</scope>
    <source>
        <strain evidence="3 4">135PIL107-10</strain>
    </source>
</reference>
<accession>A0ABU8HKD8</accession>
<keyword evidence="1" id="KW-1133">Transmembrane helix</keyword>
<keyword evidence="4" id="KW-1185">Reference proteome</keyword>
<feature type="transmembrane region" description="Helical" evidence="1">
    <location>
        <begin position="6"/>
        <end position="25"/>
    </location>
</feature>
<comment type="caution">
    <text evidence="3">The sequence shown here is derived from an EMBL/GenBank/DDBJ whole genome shotgun (WGS) entry which is preliminary data.</text>
</comment>